<organism evidence="3 4">
    <name type="scientific">Hebeloma cylindrosporum</name>
    <dbReference type="NCBI Taxonomy" id="76867"/>
    <lineage>
        <taxon>Eukaryota</taxon>
        <taxon>Fungi</taxon>
        <taxon>Dikarya</taxon>
        <taxon>Basidiomycota</taxon>
        <taxon>Agaricomycotina</taxon>
        <taxon>Agaricomycetes</taxon>
        <taxon>Agaricomycetidae</taxon>
        <taxon>Agaricales</taxon>
        <taxon>Agaricineae</taxon>
        <taxon>Hymenogastraceae</taxon>
        <taxon>Hebeloma</taxon>
    </lineage>
</organism>
<evidence type="ECO:0000313" key="4">
    <source>
        <dbReference type="Proteomes" id="UP000053424"/>
    </source>
</evidence>
<dbReference type="AlphaFoldDB" id="A0A0C3BVU4"/>
<gene>
    <name evidence="3" type="ORF">M413DRAFT_31935</name>
</gene>
<keyword evidence="1" id="KW-0472">Membrane</keyword>
<keyword evidence="4" id="KW-1185">Reference proteome</keyword>
<name>A0A0C3BVU4_HEBCY</name>
<dbReference type="EMBL" id="KN831808">
    <property type="protein sequence ID" value="KIM36184.1"/>
    <property type="molecule type" value="Genomic_DNA"/>
</dbReference>
<keyword evidence="1" id="KW-1133">Transmembrane helix</keyword>
<dbReference type="OrthoDB" id="2925781at2759"/>
<dbReference type="Pfam" id="PF24968">
    <property type="entry name" value="DUF7770"/>
    <property type="match status" value="1"/>
</dbReference>
<keyword evidence="1" id="KW-0812">Transmembrane</keyword>
<proteinExistence type="predicted"/>
<evidence type="ECO:0000259" key="2">
    <source>
        <dbReference type="Pfam" id="PF24968"/>
    </source>
</evidence>
<dbReference type="Proteomes" id="UP000053424">
    <property type="component" value="Unassembled WGS sequence"/>
</dbReference>
<sequence>MSAVFQHAVDPPSLAGHENTTRLRGLDGKLGLQVGGIIMHACRSPMYYPDGTSGVVAHFRLFLVISDDSSIELNSSGDGEIVTKLEIIFRNYQFSKTDSYIGVVKIPVIRYFTVRDVMDNLFSNNRDRYRLEETRAVVVAIGATLSSPILFPGVGFMGTTPTS</sequence>
<feature type="domain" description="DUF7770" evidence="2">
    <location>
        <begin position="45"/>
        <end position="134"/>
    </location>
</feature>
<dbReference type="InterPro" id="IPR056672">
    <property type="entry name" value="DUF7770"/>
</dbReference>
<evidence type="ECO:0000313" key="3">
    <source>
        <dbReference type="EMBL" id="KIM36184.1"/>
    </source>
</evidence>
<protein>
    <recommendedName>
        <fullName evidence="2">DUF7770 domain-containing protein</fullName>
    </recommendedName>
</protein>
<feature type="transmembrane region" description="Helical" evidence="1">
    <location>
        <begin position="136"/>
        <end position="157"/>
    </location>
</feature>
<accession>A0A0C3BVU4</accession>
<evidence type="ECO:0000256" key="1">
    <source>
        <dbReference type="SAM" id="Phobius"/>
    </source>
</evidence>
<dbReference type="HOGENOM" id="CLU_1627268_0_0_1"/>
<dbReference type="STRING" id="686832.A0A0C3BVU4"/>
<reference evidence="4" key="2">
    <citation type="submission" date="2015-01" db="EMBL/GenBank/DDBJ databases">
        <title>Evolutionary Origins and Diversification of the Mycorrhizal Mutualists.</title>
        <authorList>
            <consortium name="DOE Joint Genome Institute"/>
            <consortium name="Mycorrhizal Genomics Consortium"/>
            <person name="Kohler A."/>
            <person name="Kuo A."/>
            <person name="Nagy L.G."/>
            <person name="Floudas D."/>
            <person name="Copeland A."/>
            <person name="Barry K.W."/>
            <person name="Cichocki N."/>
            <person name="Veneault-Fourrey C."/>
            <person name="LaButti K."/>
            <person name="Lindquist E.A."/>
            <person name="Lipzen A."/>
            <person name="Lundell T."/>
            <person name="Morin E."/>
            <person name="Murat C."/>
            <person name="Riley R."/>
            <person name="Ohm R."/>
            <person name="Sun H."/>
            <person name="Tunlid A."/>
            <person name="Henrissat B."/>
            <person name="Grigoriev I.V."/>
            <person name="Hibbett D.S."/>
            <person name="Martin F."/>
        </authorList>
    </citation>
    <scope>NUCLEOTIDE SEQUENCE [LARGE SCALE GENOMIC DNA]</scope>
    <source>
        <strain evidence="4">h7</strain>
    </source>
</reference>
<reference evidence="3 4" key="1">
    <citation type="submission" date="2014-04" db="EMBL/GenBank/DDBJ databases">
        <authorList>
            <consortium name="DOE Joint Genome Institute"/>
            <person name="Kuo A."/>
            <person name="Gay G."/>
            <person name="Dore J."/>
            <person name="Kohler A."/>
            <person name="Nagy L.G."/>
            <person name="Floudas D."/>
            <person name="Copeland A."/>
            <person name="Barry K.W."/>
            <person name="Cichocki N."/>
            <person name="Veneault-Fourrey C."/>
            <person name="LaButti K."/>
            <person name="Lindquist E.A."/>
            <person name="Lipzen A."/>
            <person name="Lundell T."/>
            <person name="Morin E."/>
            <person name="Murat C."/>
            <person name="Sun H."/>
            <person name="Tunlid A."/>
            <person name="Henrissat B."/>
            <person name="Grigoriev I.V."/>
            <person name="Hibbett D.S."/>
            <person name="Martin F."/>
            <person name="Nordberg H.P."/>
            <person name="Cantor M.N."/>
            <person name="Hua S.X."/>
        </authorList>
    </citation>
    <scope>NUCLEOTIDE SEQUENCE [LARGE SCALE GENOMIC DNA]</scope>
    <source>
        <strain evidence="4">h7</strain>
    </source>
</reference>